<evidence type="ECO:0000256" key="5">
    <source>
        <dbReference type="ARBA" id="ARBA00023136"/>
    </source>
</evidence>
<dbReference type="GO" id="GO:0016787">
    <property type="term" value="F:hydrolase activity"/>
    <property type="evidence" value="ECO:0007669"/>
    <property type="project" value="TreeGrafter"/>
</dbReference>
<evidence type="ECO:0000256" key="4">
    <source>
        <dbReference type="ARBA" id="ARBA00022989"/>
    </source>
</evidence>
<dbReference type="Pfam" id="PF07947">
    <property type="entry name" value="YhhN"/>
    <property type="match status" value="1"/>
</dbReference>
<sequence>MKTLYLPLSILLTGFLYIFIIPAEPFSIKLLFKLIPMALIIFYAYKQCPAEKTVTHWLLLIGLFFCSIGDGTLHWFVVGLSAFLIGHLFYIAGFVTKFTFSLIRFSVIIPLVAYGIFFANKMVKNLHQSGQETLILPVIFYITAILLMALCAFMTQNIWVIAGSLLFVLSDSILAWNKFIESVNFAGPFIMITYYGAQFLIAHSLKTIVVKKKDTKQESEFINRFA</sequence>
<evidence type="ECO:0000256" key="3">
    <source>
        <dbReference type="ARBA" id="ARBA00022692"/>
    </source>
</evidence>
<keyword evidence="8" id="KW-1185">Reference proteome</keyword>
<proteinExistence type="inferred from homology"/>
<evidence type="ECO:0000313" key="7">
    <source>
        <dbReference type="EMBL" id="PXW89330.1"/>
    </source>
</evidence>
<dbReference type="PANTHER" id="PTHR31885">
    <property type="entry name" value="GH04784P"/>
    <property type="match status" value="1"/>
</dbReference>
<dbReference type="EMBL" id="QJJQ01000002">
    <property type="protein sequence ID" value="PXW89330.1"/>
    <property type="molecule type" value="Genomic_DNA"/>
</dbReference>
<keyword evidence="3 6" id="KW-0812">Transmembrane</keyword>
<feature type="transmembrane region" description="Helical" evidence="6">
    <location>
        <begin position="134"/>
        <end position="153"/>
    </location>
</feature>
<accession>A0A2V3W5Q5</accession>
<comment type="subcellular location">
    <subcellularLocation>
        <location evidence="1">Membrane</location>
        <topology evidence="1">Multi-pass membrane protein</topology>
    </subcellularLocation>
</comment>
<dbReference type="InterPro" id="IPR012506">
    <property type="entry name" value="TMEM86B-like"/>
</dbReference>
<dbReference type="GO" id="GO:0016020">
    <property type="term" value="C:membrane"/>
    <property type="evidence" value="ECO:0007669"/>
    <property type="project" value="UniProtKB-SubCell"/>
</dbReference>
<keyword evidence="5 6" id="KW-0472">Membrane</keyword>
<dbReference type="RefSeq" id="WP_110394065.1">
    <property type="nucleotide sequence ID" value="NZ_JADIJL010000001.1"/>
</dbReference>
<protein>
    <submittedName>
        <fullName evidence="7">Putative membrane protein YhhN</fullName>
    </submittedName>
</protein>
<comment type="caution">
    <text evidence="7">The sequence shown here is derived from an EMBL/GenBank/DDBJ whole genome shotgun (WGS) entry which is preliminary data.</text>
</comment>
<keyword evidence="4 6" id="KW-1133">Transmembrane helix</keyword>
<reference evidence="7 8" key="1">
    <citation type="submission" date="2018-05" db="EMBL/GenBank/DDBJ databases">
        <title>Genomic Encyclopedia of Type Strains, Phase IV (KMG-IV): sequencing the most valuable type-strain genomes for metagenomic binning, comparative biology and taxonomic classification.</title>
        <authorList>
            <person name="Goeker M."/>
        </authorList>
    </citation>
    <scope>NUCLEOTIDE SEQUENCE [LARGE SCALE GENOMIC DNA]</scope>
    <source>
        <strain evidence="7 8">DSM 28556</strain>
    </source>
</reference>
<comment type="similarity">
    <text evidence="2">Belongs to the TMEM86 family.</text>
</comment>
<dbReference type="AlphaFoldDB" id="A0A2V3W5Q5"/>
<organism evidence="7 8">
    <name type="scientific">Pseudogracilibacillus auburnensis</name>
    <dbReference type="NCBI Taxonomy" id="1494959"/>
    <lineage>
        <taxon>Bacteria</taxon>
        <taxon>Bacillati</taxon>
        <taxon>Bacillota</taxon>
        <taxon>Bacilli</taxon>
        <taxon>Bacillales</taxon>
        <taxon>Bacillaceae</taxon>
        <taxon>Pseudogracilibacillus</taxon>
    </lineage>
</organism>
<gene>
    <name evidence="7" type="ORF">DFR56_102106</name>
</gene>
<feature type="transmembrane region" description="Helical" evidence="6">
    <location>
        <begin position="185"/>
        <end position="205"/>
    </location>
</feature>
<dbReference type="PANTHER" id="PTHR31885:SF6">
    <property type="entry name" value="GH04784P"/>
    <property type="match status" value="1"/>
</dbReference>
<evidence type="ECO:0000256" key="2">
    <source>
        <dbReference type="ARBA" id="ARBA00007375"/>
    </source>
</evidence>
<feature type="transmembrane region" description="Helical" evidence="6">
    <location>
        <begin position="6"/>
        <end position="23"/>
    </location>
</feature>
<evidence type="ECO:0000313" key="8">
    <source>
        <dbReference type="Proteomes" id="UP000247978"/>
    </source>
</evidence>
<evidence type="ECO:0000256" key="6">
    <source>
        <dbReference type="SAM" id="Phobius"/>
    </source>
</evidence>
<name>A0A2V3W5Q5_9BACI</name>
<feature type="transmembrane region" description="Helical" evidence="6">
    <location>
        <begin position="30"/>
        <end position="45"/>
    </location>
</feature>
<feature type="transmembrane region" description="Helical" evidence="6">
    <location>
        <begin position="102"/>
        <end position="122"/>
    </location>
</feature>
<evidence type="ECO:0000256" key="1">
    <source>
        <dbReference type="ARBA" id="ARBA00004141"/>
    </source>
</evidence>
<feature type="transmembrane region" description="Helical" evidence="6">
    <location>
        <begin position="57"/>
        <end position="90"/>
    </location>
</feature>
<dbReference type="Proteomes" id="UP000247978">
    <property type="component" value="Unassembled WGS sequence"/>
</dbReference>
<dbReference type="OrthoDB" id="5592477at2"/>
<feature type="transmembrane region" description="Helical" evidence="6">
    <location>
        <begin position="158"/>
        <end position="179"/>
    </location>
</feature>